<dbReference type="FunFam" id="3.90.550.10:FF:000003">
    <property type="entry name" value="2-C-methyl-D-erythritol 4-phosphate cytidylyltransferase"/>
    <property type="match status" value="1"/>
</dbReference>
<keyword evidence="5 7" id="KW-0548">Nucleotidyltransferase</keyword>
<dbReference type="PROSITE" id="PS01295">
    <property type="entry name" value="ISPD"/>
    <property type="match status" value="1"/>
</dbReference>
<name>A0A2D0LCD9_9GAMM</name>
<dbReference type="EMBL" id="NJCX01000012">
    <property type="protein sequence ID" value="PHM73320.1"/>
    <property type="molecule type" value="Genomic_DNA"/>
</dbReference>
<dbReference type="GO" id="GO:0019288">
    <property type="term" value="P:isopentenyl diphosphate biosynthetic process, methylerythritol 4-phosphate pathway"/>
    <property type="evidence" value="ECO:0007669"/>
    <property type="project" value="UniProtKB-UniRule"/>
</dbReference>
<feature type="site" description="Transition state stabilizer" evidence="7">
    <location>
        <position position="47"/>
    </location>
</feature>
<dbReference type="OrthoDB" id="9806837at2"/>
<evidence type="ECO:0000256" key="7">
    <source>
        <dbReference type="HAMAP-Rule" id="MF_00108"/>
    </source>
</evidence>
<dbReference type="PANTHER" id="PTHR32125:SF4">
    <property type="entry name" value="2-C-METHYL-D-ERYTHRITOL 4-PHOSPHATE CYTIDYLYLTRANSFERASE, CHLOROPLASTIC"/>
    <property type="match status" value="1"/>
</dbReference>
<comment type="subunit">
    <text evidence="7">Homodimer.</text>
</comment>
<reference evidence="8 9" key="1">
    <citation type="journal article" date="2017" name="Nat. Microbiol.">
        <title>Natural product diversity associated with the nematode symbionts Photorhabdus and Xenorhabdus.</title>
        <authorList>
            <person name="Tobias N.J."/>
            <person name="Wolff H."/>
            <person name="Djahanschiri B."/>
            <person name="Grundmann F."/>
            <person name="Kronenwerth M."/>
            <person name="Shi Y.M."/>
            <person name="Simonyi S."/>
            <person name="Grun P."/>
            <person name="Shapiro-Ilan D."/>
            <person name="Pidot S.J."/>
            <person name="Stinear T.P."/>
            <person name="Ebersberger I."/>
            <person name="Bode H.B."/>
        </authorList>
    </citation>
    <scope>NUCLEOTIDE SEQUENCE [LARGE SCALE GENOMIC DNA]</scope>
    <source>
        <strain evidence="8 9">DSM 17907</strain>
    </source>
</reference>
<dbReference type="PANTHER" id="PTHR32125">
    <property type="entry name" value="2-C-METHYL-D-ERYTHRITOL 4-PHOSPHATE CYTIDYLYLTRANSFERASE, CHLOROPLASTIC"/>
    <property type="match status" value="1"/>
</dbReference>
<dbReference type="Pfam" id="PF01128">
    <property type="entry name" value="IspD"/>
    <property type="match status" value="1"/>
</dbReference>
<dbReference type="InterPro" id="IPR034683">
    <property type="entry name" value="IspD/TarI"/>
</dbReference>
<dbReference type="AlphaFoldDB" id="A0A2D0LCD9"/>
<protein>
    <recommendedName>
        <fullName evidence="7">2-C-methyl-D-erythritol 4-phosphate cytidylyltransferase</fullName>
        <ecNumber evidence="7">2.7.7.60</ecNumber>
    </recommendedName>
    <alternativeName>
        <fullName evidence="7">4-diphosphocytidyl-2C-methyl-D-erythritol synthase</fullName>
    </alternativeName>
    <alternativeName>
        <fullName evidence="7">MEP cytidylyltransferase</fullName>
        <shortName evidence="7">MCT</shortName>
    </alternativeName>
</protein>
<gene>
    <name evidence="7" type="primary">ispD</name>
    <name evidence="8" type="ORF">Xkoz_01973</name>
</gene>
<organism evidence="8 9">
    <name type="scientific">Xenorhabdus kozodoii</name>
    <dbReference type="NCBI Taxonomy" id="351676"/>
    <lineage>
        <taxon>Bacteria</taxon>
        <taxon>Pseudomonadati</taxon>
        <taxon>Pseudomonadota</taxon>
        <taxon>Gammaproteobacteria</taxon>
        <taxon>Enterobacterales</taxon>
        <taxon>Morganellaceae</taxon>
        <taxon>Xenorhabdus</taxon>
    </lineage>
</organism>
<dbReference type="InterPro" id="IPR050088">
    <property type="entry name" value="IspD/TarI_cytidylyltransf_bact"/>
</dbReference>
<feature type="site" description="Transition state stabilizer" evidence="7">
    <location>
        <position position="40"/>
    </location>
</feature>
<evidence type="ECO:0000313" key="9">
    <source>
        <dbReference type="Proteomes" id="UP000221101"/>
    </source>
</evidence>
<dbReference type="GO" id="GO:0050518">
    <property type="term" value="F:2-C-methyl-D-erythritol 4-phosphate cytidylyltransferase activity"/>
    <property type="evidence" value="ECO:0007669"/>
    <property type="project" value="UniProtKB-UniRule"/>
</dbReference>
<dbReference type="NCBIfam" id="TIGR00453">
    <property type="entry name" value="ispD"/>
    <property type="match status" value="1"/>
</dbReference>
<evidence type="ECO:0000256" key="4">
    <source>
        <dbReference type="ARBA" id="ARBA00022679"/>
    </source>
</evidence>
<comment type="catalytic activity">
    <reaction evidence="1 7">
        <text>2-C-methyl-D-erythritol 4-phosphate + CTP + H(+) = 4-CDP-2-C-methyl-D-erythritol + diphosphate</text>
        <dbReference type="Rhea" id="RHEA:13429"/>
        <dbReference type="ChEBI" id="CHEBI:15378"/>
        <dbReference type="ChEBI" id="CHEBI:33019"/>
        <dbReference type="ChEBI" id="CHEBI:37563"/>
        <dbReference type="ChEBI" id="CHEBI:57823"/>
        <dbReference type="ChEBI" id="CHEBI:58262"/>
        <dbReference type="EC" id="2.7.7.60"/>
    </reaction>
</comment>
<proteinExistence type="inferred from homology"/>
<dbReference type="Gene3D" id="3.90.550.10">
    <property type="entry name" value="Spore Coat Polysaccharide Biosynthesis Protein SpsA, Chain A"/>
    <property type="match status" value="1"/>
</dbReference>
<feature type="site" description="Positions MEP for the nucleophilic attack" evidence="7">
    <location>
        <position position="252"/>
    </location>
</feature>
<dbReference type="EC" id="2.7.7.60" evidence="7"/>
<dbReference type="Proteomes" id="UP000221101">
    <property type="component" value="Unassembled WGS sequence"/>
</dbReference>
<dbReference type="CDD" id="cd02516">
    <property type="entry name" value="CDP-ME_synthetase"/>
    <property type="match status" value="1"/>
</dbReference>
<keyword evidence="9" id="KW-1185">Reference proteome</keyword>
<accession>A0A2D0LCD9</accession>
<evidence type="ECO:0000256" key="1">
    <source>
        <dbReference type="ARBA" id="ARBA00001282"/>
    </source>
</evidence>
<dbReference type="HAMAP" id="MF_00108">
    <property type="entry name" value="IspD"/>
    <property type="match status" value="1"/>
</dbReference>
<evidence type="ECO:0000313" key="8">
    <source>
        <dbReference type="EMBL" id="PHM73320.1"/>
    </source>
</evidence>
<dbReference type="SUPFAM" id="SSF53448">
    <property type="entry name" value="Nucleotide-diphospho-sugar transferases"/>
    <property type="match status" value="1"/>
</dbReference>
<comment type="caution">
    <text evidence="8">The sequence shown here is derived from an EMBL/GenBank/DDBJ whole genome shotgun (WGS) entry which is preliminary data.</text>
</comment>
<dbReference type="InterPro" id="IPR029044">
    <property type="entry name" value="Nucleotide-diphossugar_trans"/>
</dbReference>
<comment type="similarity">
    <text evidence="3 7">Belongs to the IspD/TarI cytidylyltransferase family. IspD subfamily.</text>
</comment>
<keyword evidence="4 7" id="KW-0808">Transferase</keyword>
<keyword evidence="6 7" id="KW-0414">Isoprene biosynthesis</keyword>
<comment type="function">
    <text evidence="7">Catalyzes the formation of 4-diphosphocytidyl-2-C-methyl-D-erythritol from CTP and 2-C-methyl-D-erythritol 4-phosphate (MEP).</text>
</comment>
<comment type="pathway">
    <text evidence="2 7">Isoprenoid biosynthesis; isopentenyl diphosphate biosynthesis via DXP pathway; isopentenyl diphosphate from 1-deoxy-D-xylulose 5-phosphate: step 2/6.</text>
</comment>
<evidence type="ECO:0000256" key="2">
    <source>
        <dbReference type="ARBA" id="ARBA00004787"/>
    </source>
</evidence>
<sequence>MNNSRLHSPAGVSLTDKACVEHHDTAEIIALIPAAGIGSRMKSDCPKQYLNIAGKTILEHTLAALLGHPRIQRVIIALNPADTQFAQLPIASDPRITTVIGGEERADSVLAGLDFLAGLPTDRTIWVLVHDAARPCLHRNDLDSLLRLVDDNAKSPDICGGLLASPVRDTMKRMVSSSAEDPSTIPPPLIAHTVDRNGLWHALTPQLFPLQLLRDCLNKALADQACITDESSALEHCGYRPLLINGRADNIKVTQPEDLALAEFYLSRKAKESIV</sequence>
<dbReference type="UniPathway" id="UPA00056">
    <property type="reaction ID" value="UER00093"/>
</dbReference>
<dbReference type="RefSeq" id="WP_099141989.1">
    <property type="nucleotide sequence ID" value="NZ_CAWNOR010000024.1"/>
</dbReference>
<dbReference type="InterPro" id="IPR018294">
    <property type="entry name" value="ISPD_synthase_CS"/>
</dbReference>
<evidence type="ECO:0000256" key="5">
    <source>
        <dbReference type="ARBA" id="ARBA00022695"/>
    </source>
</evidence>
<evidence type="ECO:0000256" key="6">
    <source>
        <dbReference type="ARBA" id="ARBA00023229"/>
    </source>
</evidence>
<evidence type="ECO:0000256" key="3">
    <source>
        <dbReference type="ARBA" id="ARBA00009789"/>
    </source>
</evidence>
<feature type="site" description="Positions MEP for the nucleophilic attack" evidence="7">
    <location>
        <position position="196"/>
    </location>
</feature>
<dbReference type="InterPro" id="IPR001228">
    <property type="entry name" value="IspD"/>
</dbReference>